<dbReference type="KEGG" id="aht:ANTHELSMS3_02123"/>
<dbReference type="AlphaFoldDB" id="A0A222E4C3"/>
<accession>A0A222E4C3</accession>
<feature type="chain" id="PRO_5012194713" evidence="1">
    <location>
        <begin position="21"/>
        <end position="397"/>
    </location>
</feature>
<keyword evidence="1" id="KW-0732">Signal</keyword>
<dbReference type="EMBL" id="CP022540">
    <property type="protein sequence ID" value="ASP20801.1"/>
    <property type="molecule type" value="Genomic_DNA"/>
</dbReference>
<evidence type="ECO:0000313" key="3">
    <source>
        <dbReference type="Proteomes" id="UP000203589"/>
    </source>
</evidence>
<feature type="signal peptide" evidence="1">
    <location>
        <begin position="1"/>
        <end position="20"/>
    </location>
</feature>
<dbReference type="OrthoDB" id="9815249at2"/>
<organism evidence="2 3">
    <name type="scientific">Antarctobacter heliothermus</name>
    <dbReference type="NCBI Taxonomy" id="74033"/>
    <lineage>
        <taxon>Bacteria</taxon>
        <taxon>Pseudomonadati</taxon>
        <taxon>Pseudomonadota</taxon>
        <taxon>Alphaproteobacteria</taxon>
        <taxon>Rhodobacterales</taxon>
        <taxon>Roseobacteraceae</taxon>
        <taxon>Antarctobacter</taxon>
    </lineage>
</organism>
<name>A0A222E4C3_9RHOB</name>
<proteinExistence type="predicted"/>
<evidence type="ECO:0000256" key="1">
    <source>
        <dbReference type="SAM" id="SignalP"/>
    </source>
</evidence>
<dbReference type="Proteomes" id="UP000203589">
    <property type="component" value="Chromosome"/>
</dbReference>
<protein>
    <submittedName>
        <fullName evidence="2">Uncharacterized protein</fullName>
    </submittedName>
</protein>
<dbReference type="RefSeq" id="WP_094034817.1">
    <property type="nucleotide sequence ID" value="NZ_CP022540.1"/>
</dbReference>
<reference evidence="2 3" key="1">
    <citation type="submission" date="2017-07" db="EMBL/GenBank/DDBJ databases">
        <title>Genome Sequence of Antarctobacter heliothermus Strain SMS3 Isolated from a culture of the Diatom Skeletonema marinoi.</title>
        <authorList>
            <person name="Topel M."/>
            <person name="Pinder M.I.M."/>
            <person name="Johansson O.N."/>
            <person name="Kourtchenko O."/>
            <person name="Godhe A."/>
            <person name="Clarke A.K."/>
        </authorList>
    </citation>
    <scope>NUCLEOTIDE SEQUENCE [LARGE SCALE GENOMIC DNA]</scope>
    <source>
        <strain evidence="2 3">SMS3</strain>
    </source>
</reference>
<keyword evidence="3" id="KW-1185">Reference proteome</keyword>
<evidence type="ECO:0000313" key="2">
    <source>
        <dbReference type="EMBL" id="ASP20801.1"/>
    </source>
</evidence>
<sequence length="397" mass="43851">MMLFRKSLLALTFTASVAAAQDIDLTPLVSSVGLTDTIVALENDQPSPGRDFALGGVLFLRGIEKTLQLRYRHNADFGKLDLPVLRLPLPANPEATPFYPGLVTDLFRDLGTDMQGARAVLTNVQGDFGVILDLTRVWFDINENGARDKGEGLMSAARAAFGRAAPQSDLNSLVVRFDTADAAWLTAYTHLLEAITDVVLAFDPTEVIADVSQSIDAMSDLRGAQPNTRHSYLRGFESWIDTFSMFYGALNRQPDPAHTRAMRENLLAMVAQNRRFWDLLALETDNDREWIPGAGQISALGIELPEDAGPVWMKVLDDAEGLLEGRLLVPHWRVEPAAGVNVARLLQAPIPVDIVTWVHGNGLLPYMEQGPLVDDGNLRRFEQMFRGDALLFMVWLN</sequence>
<gene>
    <name evidence="2" type="ORF">ANTHELSMS3_02123</name>
</gene>